<gene>
    <name evidence="1" type="primary">png1</name>
    <name evidence="1" type="ORF">M8818_007221</name>
</gene>
<evidence type="ECO:0000313" key="1">
    <source>
        <dbReference type="EMBL" id="KAK8196069.1"/>
    </source>
</evidence>
<comment type="caution">
    <text evidence="1">The sequence shown here is derived from an EMBL/GenBank/DDBJ whole genome shotgun (WGS) entry which is preliminary data.</text>
</comment>
<evidence type="ECO:0000313" key="2">
    <source>
        <dbReference type="Proteomes" id="UP001320706"/>
    </source>
</evidence>
<reference evidence="1" key="1">
    <citation type="submission" date="2024-02" db="EMBL/GenBank/DDBJ databases">
        <title>Metagenome Assembled Genome of Zalaria obscura JY119.</title>
        <authorList>
            <person name="Vighnesh L."/>
            <person name="Jagadeeshwari U."/>
            <person name="Venkata Ramana C."/>
            <person name="Sasikala C."/>
        </authorList>
    </citation>
    <scope>NUCLEOTIDE SEQUENCE</scope>
    <source>
        <strain evidence="1">JY119</strain>
    </source>
</reference>
<keyword evidence="1" id="KW-0378">Hydrolase</keyword>
<organism evidence="1 2">
    <name type="scientific">Zalaria obscura</name>
    <dbReference type="NCBI Taxonomy" id="2024903"/>
    <lineage>
        <taxon>Eukaryota</taxon>
        <taxon>Fungi</taxon>
        <taxon>Dikarya</taxon>
        <taxon>Ascomycota</taxon>
        <taxon>Pezizomycotina</taxon>
        <taxon>Dothideomycetes</taxon>
        <taxon>Dothideomycetidae</taxon>
        <taxon>Dothideales</taxon>
        <taxon>Zalariaceae</taxon>
        <taxon>Zalaria</taxon>
    </lineage>
</organism>
<name>A0ACC3S7C0_9PEZI</name>
<dbReference type="EMBL" id="JAMKPW020000042">
    <property type="protein sequence ID" value="KAK8196069.1"/>
    <property type="molecule type" value="Genomic_DNA"/>
</dbReference>
<proteinExistence type="predicted"/>
<dbReference type="EC" id="3.5.1.52" evidence="1"/>
<keyword evidence="2" id="KW-1185">Reference proteome</keyword>
<dbReference type="Proteomes" id="UP001320706">
    <property type="component" value="Unassembled WGS sequence"/>
</dbReference>
<accession>A0ACC3S7C0</accession>
<protein>
    <submittedName>
        <fullName evidence="1">Protein png1</fullName>
        <ecNumber evidence="1">3.5.1.52</ecNumber>
    </submittedName>
</protein>
<sequence length="792" mass="89281">MNVYLPDGTFKNAVGKPRPDLIDRCQPAAGSVDPSPYGLSNSTICTQTDHAILKDGFRSFPSGHSSSSFAGLFYLSLYLAAKLHLFDSRGEVWKVFVVIIPTIGAGLIAASRIMDARHHPFDVITGSLLGVACAWGAYRQYFPPVGETWRKGRAYGIRTWGRQPVPPDTQAQRPGSAGTCGSTPDDAAEQRLRVPQPMPSQHLRTESEQRLTTGFGASLAPPPPQHLGRNPRGDEYESEMEDEYELPRYAQGQAVHPYDPVQEGYGGDTAYHSQLDEKAQPSAAACAHIRLTGPPQHFNTPSAGLTVPQNHFIEGEVLTISTMADRTSRSRQQTSEGLPETWAKDLTDQFRRVLSTKRMNALSQRPAGVRSSSQAPELQVRESSVPPPPRSPIPRYGYEQHSIPPPPPTRAAPPVPPPMQTPVQPQTIPPPPPYAALRNIPLVPAPPTDRRSMQFRHMLHSLSQIPVRWENPGLLDEALRAVPLEQIYNEAQEESDLYEAEAASLGKKAAWGYQDCVVRALMRWFKRSFFQWVNNPPCGTCRAPTIARGMAAPLPDEQARGANRVELYQCSNGHCRSFERFARYNDAFVLLQTRKGRVGEWANCFTMLCRAVGSRVRWVWNSEDHVWTEVWSVHRKRWVHVDVCEEVWDQPLLYTHGWKRKMAYCIAFAADGVTDVTRRYVRNPSEHGLPRTRCPENVLLHILDEIRSQRRRDMNKPDKFRLEGEDMKEDREFRNYIIESLIKQINLIAPGTSSRRPDPDAQKAAEERERDAQWLRTRSGETRGSQRPRDPQ</sequence>